<keyword evidence="11" id="KW-1185">Reference proteome</keyword>
<keyword evidence="8" id="KW-0800">Toxin</keyword>
<reference evidence="10 11" key="1">
    <citation type="journal article" date="2017" name="Int. J. Syst. Evol. Microbiol.">
        <title>Mucilaginibacterpsychrotolerans sp. nov., isolated from peatlands.</title>
        <authorList>
            <person name="Deng Y."/>
            <person name="Shen L."/>
            <person name="Xu B."/>
            <person name="Liu Y."/>
            <person name="Gu Z."/>
            <person name="Liu H."/>
            <person name="Zhou Y."/>
        </authorList>
    </citation>
    <scope>NUCLEOTIDE SEQUENCE [LARGE SCALE GENOMIC DNA]</scope>
    <source>
        <strain evidence="10 11">NH7-4</strain>
    </source>
</reference>
<keyword evidence="3 8" id="KW-0540">Nuclease</keyword>
<sequence>MVIFDTNILIELYHGNPQIKTKIEVLEAETFYVSSITAAEFLVGARDKVEFSRVEKHLAKYNVIPITPDISEIFLSLFKTYSLSHRPGIADALIAATALYYQIPLFNLNKKHFQFIPGIELI</sequence>
<dbReference type="InterPro" id="IPR050556">
    <property type="entry name" value="Type_II_TA_system_RNase"/>
</dbReference>
<keyword evidence="6 8" id="KW-0460">Magnesium</keyword>
<comment type="caution">
    <text evidence="10">The sequence shown here is derived from an EMBL/GenBank/DDBJ whole genome shotgun (WGS) entry which is preliminary data.</text>
</comment>
<evidence type="ECO:0000256" key="5">
    <source>
        <dbReference type="ARBA" id="ARBA00022801"/>
    </source>
</evidence>
<keyword evidence="4 8" id="KW-0479">Metal-binding</keyword>
<dbReference type="OrthoDB" id="5368631at2"/>
<comment type="cofactor">
    <cofactor evidence="1 8">
        <name>Mg(2+)</name>
        <dbReference type="ChEBI" id="CHEBI:18420"/>
    </cofactor>
</comment>
<dbReference type="Gene3D" id="3.40.50.1010">
    <property type="entry name" value="5'-nuclease"/>
    <property type="match status" value="1"/>
</dbReference>
<name>A0A4Y8SJU1_9SPHI</name>
<feature type="binding site" evidence="8">
    <location>
        <position position="91"/>
    </location>
    <ligand>
        <name>Mg(2+)</name>
        <dbReference type="ChEBI" id="CHEBI:18420"/>
    </ligand>
</feature>
<evidence type="ECO:0000256" key="1">
    <source>
        <dbReference type="ARBA" id="ARBA00001946"/>
    </source>
</evidence>
<accession>A0A4Y8SJU1</accession>
<evidence type="ECO:0000256" key="7">
    <source>
        <dbReference type="ARBA" id="ARBA00038093"/>
    </source>
</evidence>
<keyword evidence="2 8" id="KW-1277">Toxin-antitoxin system</keyword>
<organism evidence="10 11">
    <name type="scientific">Mucilaginibacter psychrotolerans</name>
    <dbReference type="NCBI Taxonomy" id="1524096"/>
    <lineage>
        <taxon>Bacteria</taxon>
        <taxon>Pseudomonadati</taxon>
        <taxon>Bacteroidota</taxon>
        <taxon>Sphingobacteriia</taxon>
        <taxon>Sphingobacteriales</taxon>
        <taxon>Sphingobacteriaceae</taxon>
        <taxon>Mucilaginibacter</taxon>
    </lineage>
</organism>
<gene>
    <name evidence="8" type="primary">vapC</name>
    <name evidence="10" type="ORF">E2R66_07910</name>
</gene>
<dbReference type="GO" id="GO:0000287">
    <property type="term" value="F:magnesium ion binding"/>
    <property type="evidence" value="ECO:0007669"/>
    <property type="project" value="UniProtKB-UniRule"/>
</dbReference>
<proteinExistence type="inferred from homology"/>
<protein>
    <recommendedName>
        <fullName evidence="8">Ribonuclease VapC</fullName>
        <shortName evidence="8">RNase VapC</shortName>
        <ecNumber evidence="8">3.1.-.-</ecNumber>
    </recommendedName>
    <alternativeName>
        <fullName evidence="8">Toxin VapC</fullName>
    </alternativeName>
</protein>
<dbReference type="Pfam" id="PF01850">
    <property type="entry name" value="PIN"/>
    <property type="match status" value="1"/>
</dbReference>
<comment type="similarity">
    <text evidence="7 8">Belongs to the PINc/VapC protein family.</text>
</comment>
<feature type="binding site" evidence="8">
    <location>
        <position position="5"/>
    </location>
    <ligand>
        <name>Mg(2+)</name>
        <dbReference type="ChEBI" id="CHEBI:18420"/>
    </ligand>
</feature>
<dbReference type="InterPro" id="IPR029060">
    <property type="entry name" value="PIN-like_dom_sf"/>
</dbReference>
<evidence type="ECO:0000313" key="10">
    <source>
        <dbReference type="EMBL" id="TFF38915.1"/>
    </source>
</evidence>
<dbReference type="HAMAP" id="MF_00265">
    <property type="entry name" value="VapC_Nob1"/>
    <property type="match status" value="1"/>
</dbReference>
<dbReference type="EC" id="3.1.-.-" evidence="8"/>
<dbReference type="PANTHER" id="PTHR33653">
    <property type="entry name" value="RIBONUCLEASE VAPC2"/>
    <property type="match status" value="1"/>
</dbReference>
<keyword evidence="5 8" id="KW-0378">Hydrolase</keyword>
<dbReference type="PANTHER" id="PTHR33653:SF1">
    <property type="entry name" value="RIBONUCLEASE VAPC2"/>
    <property type="match status" value="1"/>
</dbReference>
<evidence type="ECO:0000256" key="4">
    <source>
        <dbReference type="ARBA" id="ARBA00022723"/>
    </source>
</evidence>
<dbReference type="GO" id="GO:0004540">
    <property type="term" value="F:RNA nuclease activity"/>
    <property type="evidence" value="ECO:0007669"/>
    <property type="project" value="InterPro"/>
</dbReference>
<evidence type="ECO:0000256" key="6">
    <source>
        <dbReference type="ARBA" id="ARBA00022842"/>
    </source>
</evidence>
<evidence type="ECO:0000256" key="8">
    <source>
        <dbReference type="HAMAP-Rule" id="MF_00265"/>
    </source>
</evidence>
<dbReference type="AlphaFoldDB" id="A0A4Y8SJU1"/>
<dbReference type="SUPFAM" id="SSF88723">
    <property type="entry name" value="PIN domain-like"/>
    <property type="match status" value="1"/>
</dbReference>
<evidence type="ECO:0000256" key="3">
    <source>
        <dbReference type="ARBA" id="ARBA00022722"/>
    </source>
</evidence>
<evidence type="ECO:0000259" key="9">
    <source>
        <dbReference type="Pfam" id="PF01850"/>
    </source>
</evidence>
<dbReference type="CDD" id="cd18741">
    <property type="entry name" value="PIN_VapC4-5_FitB-like"/>
    <property type="match status" value="1"/>
</dbReference>
<feature type="domain" description="PIN" evidence="9">
    <location>
        <begin position="2"/>
        <end position="111"/>
    </location>
</feature>
<dbReference type="RefSeq" id="WP_133228057.1">
    <property type="nucleotide sequence ID" value="NZ_SOZE01000005.1"/>
</dbReference>
<dbReference type="InterPro" id="IPR022907">
    <property type="entry name" value="VapC_family"/>
</dbReference>
<dbReference type="GO" id="GO:0016787">
    <property type="term" value="F:hydrolase activity"/>
    <property type="evidence" value="ECO:0007669"/>
    <property type="project" value="UniProtKB-KW"/>
</dbReference>
<dbReference type="EMBL" id="SOZE01000005">
    <property type="protein sequence ID" value="TFF38915.1"/>
    <property type="molecule type" value="Genomic_DNA"/>
</dbReference>
<comment type="function">
    <text evidence="8">Toxic component of a toxin-antitoxin (TA) system. An RNase.</text>
</comment>
<evidence type="ECO:0000256" key="2">
    <source>
        <dbReference type="ARBA" id="ARBA00022649"/>
    </source>
</evidence>
<dbReference type="GO" id="GO:0090729">
    <property type="term" value="F:toxin activity"/>
    <property type="evidence" value="ECO:0007669"/>
    <property type="project" value="UniProtKB-KW"/>
</dbReference>
<evidence type="ECO:0000313" key="11">
    <source>
        <dbReference type="Proteomes" id="UP000297540"/>
    </source>
</evidence>
<dbReference type="InterPro" id="IPR002716">
    <property type="entry name" value="PIN_dom"/>
</dbReference>
<dbReference type="Proteomes" id="UP000297540">
    <property type="component" value="Unassembled WGS sequence"/>
</dbReference>